<dbReference type="Pfam" id="PF00144">
    <property type="entry name" value="Beta-lactamase"/>
    <property type="match status" value="1"/>
</dbReference>
<evidence type="ECO:0000313" key="2">
    <source>
        <dbReference type="EMBL" id="MFD1785609.1"/>
    </source>
</evidence>
<accession>A0ABW4N647</accession>
<evidence type="ECO:0000259" key="1">
    <source>
        <dbReference type="Pfam" id="PF00144"/>
    </source>
</evidence>
<dbReference type="PANTHER" id="PTHR46825:SF9">
    <property type="entry name" value="BETA-LACTAMASE-RELATED DOMAIN-CONTAINING PROTEIN"/>
    <property type="match status" value="1"/>
</dbReference>
<dbReference type="SUPFAM" id="SSF56601">
    <property type="entry name" value="beta-lactamase/transpeptidase-like"/>
    <property type="match status" value="1"/>
</dbReference>
<gene>
    <name evidence="2" type="ORF">ACFSC0_19595</name>
</gene>
<dbReference type="Gene3D" id="3.40.710.10">
    <property type="entry name" value="DD-peptidase/beta-lactamase superfamily"/>
    <property type="match status" value="1"/>
</dbReference>
<dbReference type="GO" id="GO:0016787">
    <property type="term" value="F:hydrolase activity"/>
    <property type="evidence" value="ECO:0007669"/>
    <property type="project" value="UniProtKB-KW"/>
</dbReference>
<dbReference type="InterPro" id="IPR001466">
    <property type="entry name" value="Beta-lactam-related"/>
</dbReference>
<dbReference type="EMBL" id="JBHUEY010000012">
    <property type="protein sequence ID" value="MFD1785609.1"/>
    <property type="molecule type" value="Genomic_DNA"/>
</dbReference>
<dbReference type="PANTHER" id="PTHR46825">
    <property type="entry name" value="D-ALANYL-D-ALANINE-CARBOXYPEPTIDASE/ENDOPEPTIDASE AMPH"/>
    <property type="match status" value="1"/>
</dbReference>
<sequence length="478" mass="50782">MQEPTQSADADSISAAWTRVALDYLGSWLDFQVRQARQPGCAVAVAQDGELLWEAAFGRADLGTGEALTPRHRFRVASLSKTLTAVGLMRLAEAGRLRLDDSAGAFVDGLHPAVARVTLTQLLSHSAGLSRDGADASYFADLRPFPSRDEVLEELRRPPVIEPGLRLKYSNYGYALLGLVIEAVTGEAYCDWTAREVIAACGLSETTPDAPSDPSRLARGHTGALPAGRLTIPGQNSTEAFACVTGLTATAADMARFYGRLAPAAAGALLSEASRRDMIQPRGHDDDSALGRAYGLGVHVGETAGWSYFGHVGRFQGVVTRVLTLPETGLSLAVIANAIDGPAVSWIEGAVRILRRFHDEGAPAGYARDWTSRWWSLWGPLDVVALGDKVLAYNPAEPTPFAEAIEITLQGPDSGVVSRAPVMDRYGEPVARRVGQGGRPSLLRIGSAAFGDEAAAAQRIRAQYGRPSAAQLQGEAGQ</sequence>
<reference evidence="3" key="1">
    <citation type="journal article" date="2019" name="Int. J. Syst. Evol. Microbiol.">
        <title>The Global Catalogue of Microorganisms (GCM) 10K type strain sequencing project: providing services to taxonomists for standard genome sequencing and annotation.</title>
        <authorList>
            <consortium name="The Broad Institute Genomics Platform"/>
            <consortium name="The Broad Institute Genome Sequencing Center for Infectious Disease"/>
            <person name="Wu L."/>
            <person name="Ma J."/>
        </authorList>
    </citation>
    <scope>NUCLEOTIDE SEQUENCE [LARGE SCALE GENOMIC DNA]</scope>
    <source>
        <strain evidence="3">DFY28</strain>
    </source>
</reference>
<dbReference type="InterPro" id="IPR050491">
    <property type="entry name" value="AmpC-like"/>
</dbReference>
<dbReference type="RefSeq" id="WP_377281648.1">
    <property type="nucleotide sequence ID" value="NZ_JBHRSI010000004.1"/>
</dbReference>
<protein>
    <submittedName>
        <fullName evidence="2">Serine hydrolase domain-containing protein</fullName>
        <ecNumber evidence="2">3.-.-.-</ecNumber>
    </submittedName>
</protein>
<dbReference type="EC" id="3.-.-.-" evidence="2"/>
<dbReference type="InterPro" id="IPR012338">
    <property type="entry name" value="Beta-lactam/transpept-like"/>
</dbReference>
<proteinExistence type="predicted"/>
<comment type="caution">
    <text evidence="2">The sequence shown here is derived from an EMBL/GenBank/DDBJ whole genome shotgun (WGS) entry which is preliminary data.</text>
</comment>
<evidence type="ECO:0000313" key="3">
    <source>
        <dbReference type="Proteomes" id="UP001597237"/>
    </source>
</evidence>
<dbReference type="Proteomes" id="UP001597237">
    <property type="component" value="Unassembled WGS sequence"/>
</dbReference>
<keyword evidence="2" id="KW-0378">Hydrolase</keyword>
<organism evidence="2 3">
    <name type="scientific">Phenylobacterium terrae</name>
    <dbReference type="NCBI Taxonomy" id="2665495"/>
    <lineage>
        <taxon>Bacteria</taxon>
        <taxon>Pseudomonadati</taxon>
        <taxon>Pseudomonadota</taxon>
        <taxon>Alphaproteobacteria</taxon>
        <taxon>Caulobacterales</taxon>
        <taxon>Caulobacteraceae</taxon>
        <taxon>Phenylobacterium</taxon>
    </lineage>
</organism>
<name>A0ABW4N647_9CAUL</name>
<feature type="domain" description="Beta-lactamase-related" evidence="1">
    <location>
        <begin position="35"/>
        <end position="338"/>
    </location>
</feature>
<keyword evidence="3" id="KW-1185">Reference proteome</keyword>